<keyword evidence="5" id="KW-1133">Transmembrane helix</keyword>
<name>A0A9P6NPH3_9BASI</name>
<dbReference type="Pfam" id="PF18564">
    <property type="entry name" value="Glyco_hydro_5_C"/>
    <property type="match status" value="1"/>
</dbReference>
<evidence type="ECO:0000256" key="2">
    <source>
        <dbReference type="ARBA" id="ARBA00022801"/>
    </source>
</evidence>
<gene>
    <name evidence="8" type="ORF">CROQUDRAFT_90961</name>
</gene>
<dbReference type="InterPro" id="IPR052066">
    <property type="entry name" value="Glycosphingolipid_Hydrolases"/>
</dbReference>
<evidence type="ECO:0000256" key="5">
    <source>
        <dbReference type="SAM" id="Phobius"/>
    </source>
</evidence>
<feature type="transmembrane region" description="Helical" evidence="5">
    <location>
        <begin position="623"/>
        <end position="642"/>
    </location>
</feature>
<keyword evidence="5" id="KW-0472">Membrane</keyword>
<keyword evidence="3 4" id="KW-0326">Glycosidase</keyword>
<dbReference type="InterPro" id="IPR041036">
    <property type="entry name" value="GH5_C"/>
</dbReference>
<dbReference type="InterPro" id="IPR001547">
    <property type="entry name" value="Glyco_hydro_5"/>
</dbReference>
<dbReference type="EMBL" id="MU167243">
    <property type="protein sequence ID" value="KAG0147828.1"/>
    <property type="molecule type" value="Genomic_DNA"/>
</dbReference>
<keyword evidence="5" id="KW-0812">Transmembrane</keyword>
<dbReference type="AlphaFoldDB" id="A0A9P6NPH3"/>
<evidence type="ECO:0000259" key="7">
    <source>
        <dbReference type="Pfam" id="PF18564"/>
    </source>
</evidence>
<evidence type="ECO:0000256" key="1">
    <source>
        <dbReference type="ARBA" id="ARBA00005641"/>
    </source>
</evidence>
<feature type="domain" description="Glycoside hydrolase family 5" evidence="6">
    <location>
        <begin position="78"/>
        <end position="137"/>
    </location>
</feature>
<dbReference type="Proteomes" id="UP000886653">
    <property type="component" value="Unassembled WGS sequence"/>
</dbReference>
<dbReference type="Gene3D" id="3.20.20.80">
    <property type="entry name" value="Glycosidases"/>
    <property type="match status" value="1"/>
</dbReference>
<dbReference type="PANTHER" id="PTHR31308:SF5">
    <property type="entry name" value="ERGOSTERYL-BETA-GLUCOSIDASE"/>
    <property type="match status" value="1"/>
</dbReference>
<dbReference type="PANTHER" id="PTHR31308">
    <property type="match status" value="1"/>
</dbReference>
<proteinExistence type="inferred from homology"/>
<dbReference type="InterPro" id="IPR017853">
    <property type="entry name" value="GH"/>
</dbReference>
<dbReference type="GO" id="GO:1904462">
    <property type="term" value="P:ergosteryl 3-beta-D-glucoside catabolic process"/>
    <property type="evidence" value="ECO:0007669"/>
    <property type="project" value="TreeGrafter"/>
</dbReference>
<evidence type="ECO:0000256" key="4">
    <source>
        <dbReference type="RuleBase" id="RU361153"/>
    </source>
</evidence>
<keyword evidence="2 4" id="KW-0378">Hydrolase</keyword>
<evidence type="ECO:0000256" key="3">
    <source>
        <dbReference type="ARBA" id="ARBA00023295"/>
    </source>
</evidence>
<feature type="domain" description="Glycoside hydrolase family 5 C-terminal" evidence="7">
    <location>
        <begin position="511"/>
        <end position="602"/>
    </location>
</feature>
<dbReference type="Gene3D" id="2.60.40.1180">
    <property type="entry name" value="Golgi alpha-mannosidase II"/>
    <property type="match status" value="1"/>
</dbReference>
<dbReference type="Pfam" id="PF00150">
    <property type="entry name" value="Cellulase"/>
    <property type="match status" value="1"/>
</dbReference>
<sequence length="644" mass="74205">MDNKSKKKLPRIRIQGRHLIDPSNRVILLRGVSISGNSKLPSKPDGQTHFSKPIELFNHTDLSFINHPLDLKDAYHHFSQLSDWGYDLIRLVVCWESIEHDGPGIYDTAYINYLVDLIKICENLGLYVIIDAHQDVWSRLCGGSGAPGWTLEIVGFEPAHLVPTGAATLQQLGAPKGVWPSGYQKLAAATMFTLFFAGETFAPKRKVKRNQHAIWSKESNSSEEISIERFLQDSMIEAFGRLADRLAEFDCVIGFEPMNEPHYGYIQLYSPYAWNPRTDLFLHDCPTFIESLALGDGRAQSIDVYTPIWPIPSFRFHRRKISPPVRAWKDGIECIWKEHGIWTWDEERSKAKVLKPNYFNFDPATGKPFEFYQQALYPFVRRFASRVQRLKPDALILVGPIPNEFYRTWETDKRPPNLVAAPHFYDLFSLIHKSHGNMTLDVQAICMKKPIWKWIYFGHEATKKKLWNYNPYNTDEHGDGWNGENFSFISSSAPKNSNGHHEPRILDAILRPYVKKIAGVPVATKFDMKSMSFEFKFETRKSLQLKTNQTEFFIPKSRYSTQLTKIEISDGKLDWDFQDQSLIWTHDQYDDDQEGQLHSIKINLKTNDHLSTAIAYQNQKSRMIGTVVSVTIGLLAMWLLVLKE</sequence>
<protein>
    <submittedName>
        <fullName evidence="8">Uncharacterized protein</fullName>
    </submittedName>
</protein>
<dbReference type="GO" id="GO:0000272">
    <property type="term" value="P:polysaccharide catabolic process"/>
    <property type="evidence" value="ECO:0007669"/>
    <property type="project" value="InterPro"/>
</dbReference>
<keyword evidence="9" id="KW-1185">Reference proteome</keyword>
<comment type="similarity">
    <text evidence="1 4">Belongs to the glycosyl hydrolase 5 (cellulase A) family.</text>
</comment>
<comment type="caution">
    <text evidence="8">The sequence shown here is derived from an EMBL/GenBank/DDBJ whole genome shotgun (WGS) entry which is preliminary data.</text>
</comment>
<reference evidence="8" key="1">
    <citation type="submission" date="2013-11" db="EMBL/GenBank/DDBJ databases">
        <title>Genome sequence of the fusiform rust pathogen reveals effectors for host alternation and coevolution with pine.</title>
        <authorList>
            <consortium name="DOE Joint Genome Institute"/>
            <person name="Smith K."/>
            <person name="Pendleton A."/>
            <person name="Kubisiak T."/>
            <person name="Anderson C."/>
            <person name="Salamov A."/>
            <person name="Aerts A."/>
            <person name="Riley R."/>
            <person name="Clum A."/>
            <person name="Lindquist E."/>
            <person name="Ence D."/>
            <person name="Campbell M."/>
            <person name="Kronenberg Z."/>
            <person name="Feau N."/>
            <person name="Dhillon B."/>
            <person name="Hamelin R."/>
            <person name="Burleigh J."/>
            <person name="Smith J."/>
            <person name="Yandell M."/>
            <person name="Nelson C."/>
            <person name="Grigoriev I."/>
            <person name="Davis J."/>
        </authorList>
    </citation>
    <scope>NUCLEOTIDE SEQUENCE</scope>
    <source>
        <strain evidence="8">G11</strain>
    </source>
</reference>
<evidence type="ECO:0000313" key="9">
    <source>
        <dbReference type="Proteomes" id="UP000886653"/>
    </source>
</evidence>
<dbReference type="InterPro" id="IPR013780">
    <property type="entry name" value="Glyco_hydro_b"/>
</dbReference>
<accession>A0A9P6NPH3</accession>
<organism evidence="8 9">
    <name type="scientific">Cronartium quercuum f. sp. fusiforme G11</name>
    <dbReference type="NCBI Taxonomy" id="708437"/>
    <lineage>
        <taxon>Eukaryota</taxon>
        <taxon>Fungi</taxon>
        <taxon>Dikarya</taxon>
        <taxon>Basidiomycota</taxon>
        <taxon>Pucciniomycotina</taxon>
        <taxon>Pucciniomycetes</taxon>
        <taxon>Pucciniales</taxon>
        <taxon>Coleosporiaceae</taxon>
        <taxon>Cronartium</taxon>
    </lineage>
</organism>
<evidence type="ECO:0000259" key="6">
    <source>
        <dbReference type="Pfam" id="PF00150"/>
    </source>
</evidence>
<dbReference type="GO" id="GO:0050295">
    <property type="term" value="F:steryl-beta-glucosidase activity"/>
    <property type="evidence" value="ECO:0007669"/>
    <property type="project" value="TreeGrafter"/>
</dbReference>
<dbReference type="SUPFAM" id="SSF51445">
    <property type="entry name" value="(Trans)glycosidases"/>
    <property type="match status" value="1"/>
</dbReference>
<evidence type="ECO:0000313" key="8">
    <source>
        <dbReference type="EMBL" id="KAG0147828.1"/>
    </source>
</evidence>
<dbReference type="OrthoDB" id="9971853at2759"/>